<dbReference type="Proteomes" id="UP001469553">
    <property type="component" value="Unassembled WGS sequence"/>
</dbReference>
<name>A0ABV0XU67_9TELE</name>
<dbReference type="EMBL" id="JAHRIP010012395">
    <property type="protein sequence ID" value="MEQ2285042.1"/>
    <property type="molecule type" value="Genomic_DNA"/>
</dbReference>
<accession>A0ABV0XU67</accession>
<protein>
    <submittedName>
        <fullName evidence="1">Uncharacterized protein</fullName>
    </submittedName>
</protein>
<gene>
    <name evidence="1" type="ORF">AMECASPLE_027841</name>
</gene>
<keyword evidence="2" id="KW-1185">Reference proteome</keyword>
<reference evidence="1 2" key="1">
    <citation type="submission" date="2021-06" db="EMBL/GenBank/DDBJ databases">
        <authorList>
            <person name="Palmer J.M."/>
        </authorList>
    </citation>
    <scope>NUCLEOTIDE SEQUENCE [LARGE SCALE GENOMIC DNA]</scope>
    <source>
        <strain evidence="1 2">AS_MEX2019</strain>
        <tissue evidence="1">Muscle</tissue>
    </source>
</reference>
<comment type="caution">
    <text evidence="1">The sequence shown here is derived from an EMBL/GenBank/DDBJ whole genome shotgun (WGS) entry which is preliminary data.</text>
</comment>
<sequence length="112" mass="12196">MLAFMQLQMGYKSQSNSLPADAVYVKEIYFQPRTSDPCLSGRESSSSVKTFNSSTAMSNTVISFLITGSLYSDKYPSDCLPQLHTSDLTEAREQTDVCPSATGITVTFTVAT</sequence>
<evidence type="ECO:0000313" key="2">
    <source>
        <dbReference type="Proteomes" id="UP001469553"/>
    </source>
</evidence>
<organism evidence="1 2">
    <name type="scientific">Ameca splendens</name>
    <dbReference type="NCBI Taxonomy" id="208324"/>
    <lineage>
        <taxon>Eukaryota</taxon>
        <taxon>Metazoa</taxon>
        <taxon>Chordata</taxon>
        <taxon>Craniata</taxon>
        <taxon>Vertebrata</taxon>
        <taxon>Euteleostomi</taxon>
        <taxon>Actinopterygii</taxon>
        <taxon>Neopterygii</taxon>
        <taxon>Teleostei</taxon>
        <taxon>Neoteleostei</taxon>
        <taxon>Acanthomorphata</taxon>
        <taxon>Ovalentaria</taxon>
        <taxon>Atherinomorphae</taxon>
        <taxon>Cyprinodontiformes</taxon>
        <taxon>Goodeidae</taxon>
        <taxon>Ameca</taxon>
    </lineage>
</organism>
<proteinExistence type="predicted"/>
<evidence type="ECO:0000313" key="1">
    <source>
        <dbReference type="EMBL" id="MEQ2285042.1"/>
    </source>
</evidence>